<evidence type="ECO:0000259" key="1">
    <source>
        <dbReference type="Pfam" id="PF01208"/>
    </source>
</evidence>
<dbReference type="Proteomes" id="UP000036873">
    <property type="component" value="Unassembled WGS sequence"/>
</dbReference>
<evidence type="ECO:0000313" key="2">
    <source>
        <dbReference type="EMBL" id="KNZ43567.1"/>
    </source>
</evidence>
<dbReference type="InterPro" id="IPR000257">
    <property type="entry name" value="Uroporphyrinogen_deCOase"/>
</dbReference>
<dbReference type="Gene3D" id="3.20.20.210">
    <property type="match status" value="1"/>
</dbReference>
<feature type="domain" description="Uroporphyrinogen decarboxylase (URO-D)" evidence="1">
    <location>
        <begin position="186"/>
        <end position="305"/>
    </location>
</feature>
<dbReference type="Pfam" id="PF01208">
    <property type="entry name" value="URO-D"/>
    <property type="match status" value="1"/>
</dbReference>
<dbReference type="GO" id="GO:0004853">
    <property type="term" value="F:uroporphyrinogen decarboxylase activity"/>
    <property type="evidence" value="ECO:0007669"/>
    <property type="project" value="InterPro"/>
</dbReference>
<dbReference type="AlphaFoldDB" id="A0A0L6U5G1"/>
<accession>A0A0L6U5G1</accession>
<dbReference type="SUPFAM" id="SSF51726">
    <property type="entry name" value="UROD/MetE-like"/>
    <property type="match status" value="1"/>
</dbReference>
<evidence type="ECO:0000313" key="3">
    <source>
        <dbReference type="Proteomes" id="UP000036873"/>
    </source>
</evidence>
<protein>
    <recommendedName>
        <fullName evidence="1">Uroporphyrinogen decarboxylase (URO-D) domain-containing protein</fullName>
    </recommendedName>
</protein>
<dbReference type="STRING" id="52689.AKG39_00570"/>
<reference evidence="3" key="1">
    <citation type="submission" date="2015-07" db="EMBL/GenBank/DDBJ databases">
        <title>Draft genome sequence of Acetobacterium bakii DSM 8293, a potential psychrophilic chemical producer through syngas fermentation.</title>
        <authorList>
            <person name="Song Y."/>
            <person name="Hwang S."/>
            <person name="Cho B.-K."/>
        </authorList>
    </citation>
    <scope>NUCLEOTIDE SEQUENCE [LARGE SCALE GENOMIC DNA]</scope>
    <source>
        <strain evidence="3">DSM 8239</strain>
    </source>
</reference>
<sequence length="360" mass="41386">MKKIEFLKTELEPIGEYPSLFPGVPPTPIYNTPITPKENYKALYKGEKPLWMPNYYDLTTLCPACYPDAIARGFIVSAESGDYMDDSTKGGKDSFGIEWVYEPSAMGSMVIPGNPILKNISEWRDNITLPDVDSWDWAQSAERNTEYAYNSPNLVQGWIFTGFFERLISLLDFEFAAITMIDEEVEDDVHDFFTECVKTYKKIIKHYKDDFNADVIYFHDDWGTSRNSFFSLDACRNLIVPHLKEIVDYTHEQGMFFEMHSCGKCGKLVPAMVEAGVDAWTPQEINNFEDLYKKFSGKIMLGAYHQLPMDVGVEMAIQTGKEFVEKYADSIIEKPVFSGDYAINIKTRETMYTESRKRFN</sequence>
<gene>
    <name evidence="2" type="ORF">AKG39_00570</name>
</gene>
<proteinExistence type="predicted"/>
<name>A0A0L6U5G1_9FIRM</name>
<dbReference type="OrthoDB" id="9815759at2"/>
<dbReference type="EMBL" id="LGYO01000002">
    <property type="protein sequence ID" value="KNZ43567.1"/>
    <property type="molecule type" value="Genomic_DNA"/>
</dbReference>
<keyword evidence="3" id="KW-1185">Reference proteome</keyword>
<dbReference type="InterPro" id="IPR038071">
    <property type="entry name" value="UROD/MetE-like_sf"/>
</dbReference>
<comment type="caution">
    <text evidence="2">The sequence shown here is derived from an EMBL/GenBank/DDBJ whole genome shotgun (WGS) entry which is preliminary data.</text>
</comment>
<dbReference type="GO" id="GO:0006779">
    <property type="term" value="P:porphyrin-containing compound biosynthetic process"/>
    <property type="evidence" value="ECO:0007669"/>
    <property type="project" value="InterPro"/>
</dbReference>
<dbReference type="RefSeq" id="WP_050738414.1">
    <property type="nucleotide sequence ID" value="NZ_LGYO01000002.1"/>
</dbReference>
<organism evidence="2 3">
    <name type="scientific">Acetobacterium bakii</name>
    <dbReference type="NCBI Taxonomy" id="52689"/>
    <lineage>
        <taxon>Bacteria</taxon>
        <taxon>Bacillati</taxon>
        <taxon>Bacillota</taxon>
        <taxon>Clostridia</taxon>
        <taxon>Eubacteriales</taxon>
        <taxon>Eubacteriaceae</taxon>
        <taxon>Acetobacterium</taxon>
    </lineage>
</organism>